<dbReference type="GO" id="GO:0005886">
    <property type="term" value="C:plasma membrane"/>
    <property type="evidence" value="ECO:0007669"/>
    <property type="project" value="UniProtKB-SubCell"/>
</dbReference>
<feature type="domain" description="Mechanosensitive ion channel MscS C-terminal" evidence="9">
    <location>
        <begin position="357"/>
        <end position="445"/>
    </location>
</feature>
<feature type="transmembrane region" description="Helical" evidence="7">
    <location>
        <begin position="160"/>
        <end position="180"/>
    </location>
</feature>
<evidence type="ECO:0000259" key="9">
    <source>
        <dbReference type="Pfam" id="PF21082"/>
    </source>
</evidence>
<organism evidence="10 11">
    <name type="scientific">Paraglaciecola polaris LMG 21857</name>
    <dbReference type="NCBI Taxonomy" id="1129793"/>
    <lineage>
        <taxon>Bacteria</taxon>
        <taxon>Pseudomonadati</taxon>
        <taxon>Pseudomonadota</taxon>
        <taxon>Gammaproteobacteria</taxon>
        <taxon>Alteromonadales</taxon>
        <taxon>Alteromonadaceae</taxon>
        <taxon>Paraglaciecola</taxon>
    </lineage>
</organism>
<feature type="transmembrane region" description="Helical" evidence="7">
    <location>
        <begin position="262"/>
        <end position="293"/>
    </location>
</feature>
<dbReference type="GO" id="GO:0008381">
    <property type="term" value="F:mechanosensitive monoatomic ion channel activity"/>
    <property type="evidence" value="ECO:0007669"/>
    <property type="project" value="UniProtKB-ARBA"/>
</dbReference>
<dbReference type="InterPro" id="IPR006685">
    <property type="entry name" value="MscS_channel_2nd"/>
</dbReference>
<evidence type="ECO:0000256" key="6">
    <source>
        <dbReference type="ARBA" id="ARBA00023136"/>
    </source>
</evidence>
<evidence type="ECO:0000259" key="8">
    <source>
        <dbReference type="Pfam" id="PF00924"/>
    </source>
</evidence>
<evidence type="ECO:0000256" key="2">
    <source>
        <dbReference type="ARBA" id="ARBA00008017"/>
    </source>
</evidence>
<evidence type="ECO:0000313" key="10">
    <source>
        <dbReference type="EMBL" id="GAC33893.1"/>
    </source>
</evidence>
<feature type="transmembrane region" description="Helical" evidence="7">
    <location>
        <begin position="53"/>
        <end position="70"/>
    </location>
</feature>
<dbReference type="SUPFAM" id="SSF82689">
    <property type="entry name" value="Mechanosensitive channel protein MscS (YggB), C-terminal domain"/>
    <property type="match status" value="1"/>
</dbReference>
<dbReference type="Gene3D" id="2.30.30.60">
    <property type="match status" value="1"/>
</dbReference>
<dbReference type="PANTHER" id="PTHR30347:SF1">
    <property type="entry name" value="MECHANOSENSITIVE CHANNEL MSCK"/>
    <property type="match status" value="1"/>
</dbReference>
<protein>
    <submittedName>
        <fullName evidence="10">Mechanosensitive ion channel family protein</fullName>
    </submittedName>
</protein>
<evidence type="ECO:0000256" key="7">
    <source>
        <dbReference type="SAM" id="Phobius"/>
    </source>
</evidence>
<feature type="transmembrane region" description="Helical" evidence="7">
    <location>
        <begin position="130"/>
        <end position="148"/>
    </location>
</feature>
<dbReference type="InterPro" id="IPR049278">
    <property type="entry name" value="MS_channel_C"/>
</dbReference>
<feature type="domain" description="Mechanosensitive ion channel MscS" evidence="8">
    <location>
        <begin position="281"/>
        <end position="348"/>
    </location>
</feature>
<evidence type="ECO:0000256" key="4">
    <source>
        <dbReference type="ARBA" id="ARBA00022692"/>
    </source>
</evidence>
<gene>
    <name evidence="10" type="ORF">GPLA_3000</name>
</gene>
<dbReference type="Gene3D" id="1.10.287.1260">
    <property type="match status" value="1"/>
</dbReference>
<proteinExistence type="inferred from homology"/>
<dbReference type="PANTHER" id="PTHR30347">
    <property type="entry name" value="POTASSIUM CHANNEL RELATED"/>
    <property type="match status" value="1"/>
</dbReference>
<feature type="transmembrane region" description="Helical" evidence="7">
    <location>
        <begin position="192"/>
        <end position="214"/>
    </location>
</feature>
<evidence type="ECO:0000256" key="1">
    <source>
        <dbReference type="ARBA" id="ARBA00004651"/>
    </source>
</evidence>
<keyword evidence="11" id="KW-1185">Reference proteome</keyword>
<sequence>MQTYNNNQLVETASDAVLVENVNVIKTTTQTLGETLQHYADIAQQHLFMTDTYIQLALIVCIYLLAFWLGTKLRRASKFVENAPDAKDHPLRRITYRIDKMIFPLIAILLLKLVTEFSLSVIAANWILDLALTIAVLLFVNSVINACVSHPILAGLLKWMMLPLLFLHMVGWLGHIIEVLQGLSVSLGNIDISAYGLARVLIFGTLLFWIGRASNHVGQDIIRKQESLDIRTREVFAKLFEVALVCVIALLLLNVMGINLTALAVFGGAVGVGLGFGLQSIASNFISGIIILLDRSVTIGDYIEMEEGQKGFVRHFKMRYTTLETYDGKDIMVPNEKFISSTFVNWSHKNPKQRYRVDFSVAYQTDIRAMVDIIKDVVGTHPQVLSGEEYPIEERPDCEIDSFGDSGVNVFVEFWMEGIDDGKNRVGGDLMLMIFETLREHDISIPFPQREVRVLNPQNYTVSNTTGTGAEHNVSGATKQP</sequence>
<accession>K6ZYT8</accession>
<feature type="transmembrane region" description="Helical" evidence="7">
    <location>
        <begin position="235"/>
        <end position="256"/>
    </location>
</feature>
<keyword evidence="5 7" id="KW-1133">Transmembrane helix</keyword>
<dbReference type="EMBL" id="BAER01000075">
    <property type="protein sequence ID" value="GAC33893.1"/>
    <property type="molecule type" value="Genomic_DNA"/>
</dbReference>
<comment type="similarity">
    <text evidence="2">Belongs to the MscS (TC 1.A.23) family.</text>
</comment>
<dbReference type="InterPro" id="IPR011014">
    <property type="entry name" value="MscS_channel_TM-2"/>
</dbReference>
<dbReference type="Gene3D" id="3.30.70.100">
    <property type="match status" value="1"/>
</dbReference>
<dbReference type="STRING" id="1129793.GPLA_3000"/>
<reference evidence="11" key="1">
    <citation type="journal article" date="2014" name="Environ. Microbiol.">
        <title>Comparative genomics of the marine bacterial genus Glaciecola reveals the high degree of genomic diversity and genomic characteristic for cold adaptation.</title>
        <authorList>
            <person name="Qin Q.L."/>
            <person name="Xie B.B."/>
            <person name="Yu Y."/>
            <person name="Shu Y.L."/>
            <person name="Rong J.C."/>
            <person name="Zhang Y.J."/>
            <person name="Zhao D.L."/>
            <person name="Chen X.L."/>
            <person name="Zhang X.Y."/>
            <person name="Chen B."/>
            <person name="Zhou B.C."/>
            <person name="Zhang Y.Z."/>
        </authorList>
    </citation>
    <scope>NUCLEOTIDE SEQUENCE [LARGE SCALE GENOMIC DNA]</scope>
    <source>
        <strain evidence="11">LMG 21857</strain>
    </source>
</reference>
<dbReference type="Proteomes" id="UP000006322">
    <property type="component" value="Unassembled WGS sequence"/>
</dbReference>
<keyword evidence="6 7" id="KW-0472">Membrane</keyword>
<dbReference type="InterPro" id="IPR052702">
    <property type="entry name" value="MscS-like_channel"/>
</dbReference>
<name>K6ZYT8_9ALTE</name>
<dbReference type="SUPFAM" id="SSF50182">
    <property type="entry name" value="Sm-like ribonucleoproteins"/>
    <property type="match status" value="1"/>
</dbReference>
<keyword evidence="3" id="KW-1003">Cell membrane</keyword>
<evidence type="ECO:0000256" key="3">
    <source>
        <dbReference type="ARBA" id="ARBA00022475"/>
    </source>
</evidence>
<dbReference type="AlphaFoldDB" id="K6ZYT8"/>
<dbReference type="InterPro" id="IPR010920">
    <property type="entry name" value="LSM_dom_sf"/>
</dbReference>
<comment type="caution">
    <text evidence="10">The sequence shown here is derived from an EMBL/GenBank/DDBJ whole genome shotgun (WGS) entry which is preliminary data.</text>
</comment>
<dbReference type="Pfam" id="PF21082">
    <property type="entry name" value="MS_channel_3rd"/>
    <property type="match status" value="1"/>
</dbReference>
<dbReference type="InterPro" id="IPR011066">
    <property type="entry name" value="MscS_channel_C_sf"/>
</dbReference>
<feature type="transmembrane region" description="Helical" evidence="7">
    <location>
        <begin position="102"/>
        <end position="124"/>
    </location>
</feature>
<evidence type="ECO:0000313" key="11">
    <source>
        <dbReference type="Proteomes" id="UP000006322"/>
    </source>
</evidence>
<evidence type="ECO:0000256" key="5">
    <source>
        <dbReference type="ARBA" id="ARBA00022989"/>
    </source>
</evidence>
<dbReference type="InterPro" id="IPR023408">
    <property type="entry name" value="MscS_beta-dom_sf"/>
</dbReference>
<dbReference type="SUPFAM" id="SSF82861">
    <property type="entry name" value="Mechanosensitive channel protein MscS (YggB), transmembrane region"/>
    <property type="match status" value="1"/>
</dbReference>
<keyword evidence="4 7" id="KW-0812">Transmembrane</keyword>
<dbReference type="Pfam" id="PF00924">
    <property type="entry name" value="MS_channel_2nd"/>
    <property type="match status" value="1"/>
</dbReference>
<comment type="subcellular location">
    <subcellularLocation>
        <location evidence="1">Cell membrane</location>
        <topology evidence="1">Multi-pass membrane protein</topology>
    </subcellularLocation>
</comment>